<dbReference type="EMBL" id="CAFBPM010000001">
    <property type="protein sequence ID" value="CAB5007231.1"/>
    <property type="molecule type" value="Genomic_DNA"/>
</dbReference>
<evidence type="ECO:0000313" key="4">
    <source>
        <dbReference type="EMBL" id="CAB5007231.1"/>
    </source>
</evidence>
<protein>
    <submittedName>
        <fullName evidence="4">Unannotated protein</fullName>
    </submittedName>
</protein>
<reference evidence="4" key="1">
    <citation type="submission" date="2020-05" db="EMBL/GenBank/DDBJ databases">
        <authorList>
            <person name="Chiriac C."/>
            <person name="Salcher M."/>
            <person name="Ghai R."/>
            <person name="Kavagutti S V."/>
        </authorList>
    </citation>
    <scope>NUCLEOTIDE SEQUENCE</scope>
</reference>
<dbReference type="Pfam" id="PF06283">
    <property type="entry name" value="ThuA"/>
    <property type="match status" value="1"/>
</dbReference>
<sequence>MKRNLLLTGGPAHDFEVTSHSLTSLFDEVGMVTTVVDEPGAALALLRSVEAGDAERFDLLTVNGLHWSMDAERYAHLRDQHSYTLEPNDATVLERFVETGGGLLALHTAVISFDAEPTWRGLCGAAWNWDRSFHAPPEHTAVTVTPAGHHHIVTEGLDDFSVFDEIYESLDVSPSIIPLLSSRRGNRDRPLLWARELGTGRVVTDLLGHGLESIMQPTHRSILQRSANWASTDPSSDS</sequence>
<dbReference type="SUPFAM" id="SSF52317">
    <property type="entry name" value="Class I glutamine amidotransferase-like"/>
    <property type="match status" value="1"/>
</dbReference>
<evidence type="ECO:0000313" key="3">
    <source>
        <dbReference type="EMBL" id="CAB4873815.1"/>
    </source>
</evidence>
<dbReference type="AlphaFoldDB" id="A0A6J7PQP1"/>
<evidence type="ECO:0000259" key="1">
    <source>
        <dbReference type="Pfam" id="PF06283"/>
    </source>
</evidence>
<dbReference type="Gene3D" id="3.40.50.880">
    <property type="match status" value="1"/>
</dbReference>
<feature type="domain" description="ThuA-like" evidence="1">
    <location>
        <begin position="83"/>
        <end position="230"/>
    </location>
</feature>
<dbReference type="PANTHER" id="PTHR40469">
    <property type="entry name" value="SECRETED GLYCOSYL HYDROLASE"/>
    <property type="match status" value="1"/>
</dbReference>
<accession>A0A6J7PQP1</accession>
<dbReference type="InterPro" id="IPR029010">
    <property type="entry name" value="ThuA-like"/>
</dbReference>
<dbReference type="InterPro" id="IPR029062">
    <property type="entry name" value="Class_I_gatase-like"/>
</dbReference>
<organism evidence="4">
    <name type="scientific">freshwater metagenome</name>
    <dbReference type="NCBI Taxonomy" id="449393"/>
    <lineage>
        <taxon>unclassified sequences</taxon>
        <taxon>metagenomes</taxon>
        <taxon>ecological metagenomes</taxon>
    </lineage>
</organism>
<dbReference type="EMBL" id="CAFBLT010000001">
    <property type="protein sequence ID" value="CAB4873815.1"/>
    <property type="molecule type" value="Genomic_DNA"/>
</dbReference>
<proteinExistence type="predicted"/>
<evidence type="ECO:0000313" key="2">
    <source>
        <dbReference type="EMBL" id="CAB4816823.1"/>
    </source>
</evidence>
<dbReference type="EMBL" id="CAFABE010000003">
    <property type="protein sequence ID" value="CAB4816823.1"/>
    <property type="molecule type" value="Genomic_DNA"/>
</dbReference>
<dbReference type="PANTHER" id="PTHR40469:SF2">
    <property type="entry name" value="GALACTOSE-BINDING DOMAIN-LIKE SUPERFAMILY PROTEIN"/>
    <property type="match status" value="1"/>
</dbReference>
<gene>
    <name evidence="2" type="ORF">UFOPK3164_00126</name>
    <name evidence="3" type="ORF">UFOPK3427_00989</name>
    <name evidence="4" type="ORF">UFOPK4112_00096</name>
</gene>
<name>A0A6J7PQP1_9ZZZZ</name>